<accession>A0A7X6N3H0</accession>
<dbReference type="EMBL" id="JAAXPN010000014">
    <property type="protein sequence ID" value="NKZ25018.1"/>
    <property type="molecule type" value="Genomic_DNA"/>
</dbReference>
<reference evidence="1 2" key="1">
    <citation type="submission" date="2020-04" db="EMBL/GenBank/DDBJ databases">
        <title>MicrobeNet Type strains.</title>
        <authorList>
            <person name="Nicholson A.C."/>
        </authorList>
    </citation>
    <scope>NUCLEOTIDE SEQUENCE [LARGE SCALE GENOMIC DNA]</scope>
    <source>
        <strain evidence="1 2">CCUG 61472</strain>
    </source>
</reference>
<evidence type="ECO:0000313" key="1">
    <source>
        <dbReference type="EMBL" id="NKZ25018.1"/>
    </source>
</evidence>
<dbReference type="Proteomes" id="UP000549765">
    <property type="component" value="Unassembled WGS sequence"/>
</dbReference>
<protein>
    <submittedName>
        <fullName evidence="1">XkdX family protein</fullName>
    </submittedName>
</protein>
<dbReference type="Pfam" id="PF09693">
    <property type="entry name" value="Phage_XkdX"/>
    <property type="match status" value="1"/>
</dbReference>
<proteinExistence type="predicted"/>
<name>A0A7X6N3H0_9LACO</name>
<keyword evidence="2" id="KW-1185">Reference proteome</keyword>
<dbReference type="InterPro" id="IPR010022">
    <property type="entry name" value="XkdX"/>
</dbReference>
<evidence type="ECO:0000313" key="2">
    <source>
        <dbReference type="Proteomes" id="UP000549765"/>
    </source>
</evidence>
<sequence length="26" mass="2797">MSQFVAKGKITADQFAQITGHAYVGK</sequence>
<dbReference type="NCBIfam" id="TIGR01669">
    <property type="entry name" value="phage_XkdX"/>
    <property type="match status" value="1"/>
</dbReference>
<dbReference type="RefSeq" id="WP_168722812.1">
    <property type="nucleotide sequence ID" value="NZ_JAAXPN010000014.1"/>
</dbReference>
<dbReference type="AlphaFoldDB" id="A0A7X6N3H0"/>
<comment type="caution">
    <text evidence="1">The sequence shown here is derived from an EMBL/GenBank/DDBJ whole genome shotgun (WGS) entry which is preliminary data.</text>
</comment>
<organism evidence="1 2">
    <name type="scientific">Periweissella fabalis</name>
    <dbReference type="NCBI Taxonomy" id="1070421"/>
    <lineage>
        <taxon>Bacteria</taxon>
        <taxon>Bacillati</taxon>
        <taxon>Bacillota</taxon>
        <taxon>Bacilli</taxon>
        <taxon>Lactobacillales</taxon>
        <taxon>Lactobacillaceae</taxon>
        <taxon>Periweissella</taxon>
    </lineage>
</organism>
<gene>
    <name evidence="1" type="ORF">HF964_09505</name>
</gene>